<organism evidence="3 4">
    <name type="scientific">Trichuris muris</name>
    <name type="common">Mouse whipworm</name>
    <dbReference type="NCBI Taxonomy" id="70415"/>
    <lineage>
        <taxon>Eukaryota</taxon>
        <taxon>Metazoa</taxon>
        <taxon>Ecdysozoa</taxon>
        <taxon>Nematoda</taxon>
        <taxon>Enoplea</taxon>
        <taxon>Dorylaimia</taxon>
        <taxon>Trichinellida</taxon>
        <taxon>Trichuridae</taxon>
        <taxon>Trichuris</taxon>
    </lineage>
</organism>
<dbReference type="WBParaSite" id="TMUE_2000009582.1">
    <property type="protein sequence ID" value="TMUE_2000009582.1"/>
    <property type="gene ID" value="WBGene00287035"/>
</dbReference>
<evidence type="ECO:0000313" key="4">
    <source>
        <dbReference type="WBParaSite" id="TMUE_2000009582.1"/>
    </source>
</evidence>
<dbReference type="Pfam" id="PF10508">
    <property type="entry name" value="Proteasom_PSMB"/>
    <property type="match status" value="1"/>
</dbReference>
<keyword evidence="3" id="KW-1185">Reference proteome</keyword>
<reference evidence="4" key="1">
    <citation type="submission" date="2019-12" db="UniProtKB">
        <authorList>
            <consortium name="WormBaseParasite"/>
        </authorList>
    </citation>
    <scope>IDENTIFICATION</scope>
</reference>
<dbReference type="SUPFAM" id="SSF48371">
    <property type="entry name" value="ARM repeat"/>
    <property type="match status" value="1"/>
</dbReference>
<dbReference type="GO" id="GO:0005829">
    <property type="term" value="C:cytosol"/>
    <property type="evidence" value="ECO:0007669"/>
    <property type="project" value="TreeGrafter"/>
</dbReference>
<dbReference type="InterPro" id="IPR016024">
    <property type="entry name" value="ARM-type_fold"/>
</dbReference>
<dbReference type="GO" id="GO:0043248">
    <property type="term" value="P:proteasome assembly"/>
    <property type="evidence" value="ECO:0007669"/>
    <property type="project" value="InterPro"/>
</dbReference>
<dbReference type="Gene3D" id="1.25.10.10">
    <property type="entry name" value="Leucine-rich Repeat Variant"/>
    <property type="match status" value="1"/>
</dbReference>
<dbReference type="InterPro" id="IPR011989">
    <property type="entry name" value="ARM-like"/>
</dbReference>
<sequence>MTLEEGISFLRLPIVDIPSTARELRDILAELRAADEATAQGCLVSYVSALFSVWHHMDEELTSLSIKILREMFAKCGIEFVISRVSVNIIWGLKDGPSSLKEALLELVTTGFESNEAFVRELPLHEFNSLLTAIAFCLADESSSIGEKAQNLLVLIAKVPRSVSEIFENQPCVQLLHSMGTSKTSMRIRLYDLICSLVVVSEDIIELCKKEGFMTAMFNDIKSSDLLIQLNVIELLTELTSHSQFSMQFLHDNGVIPILHNLLEEARENPDGGLQHVALVKFFGCFFARYPKECVEEYADFLKLIYSYVRYYDTLPIGLRLLAFDTIALAASNPEGKRILANEGPAMKEAMECLGRAMRSGELEMRVRHLEAVEKIFTVENPSEINEFSELLLQWFNDMYDHRTPQHLYSLVKEPFQSHQLVMYKILSALAMYPWFPEKIKEVKGFFEYLVSRTWVSPETQHAKFELIQRLASNSEVKNVFTPAQQLKLTEYIRQGAMYFRAVPELATE</sequence>
<dbReference type="PANTHER" id="PTHR13554:SF10">
    <property type="entry name" value="26S PROTEASOME NON-ATPASE REGULATORY SUBUNIT 5"/>
    <property type="match status" value="1"/>
</dbReference>
<name>A0A5S6QRR3_TRIMR</name>
<evidence type="ECO:0000313" key="3">
    <source>
        <dbReference type="Proteomes" id="UP000046395"/>
    </source>
</evidence>
<evidence type="ECO:0000256" key="2">
    <source>
        <dbReference type="ARBA" id="ARBA00014933"/>
    </source>
</evidence>
<dbReference type="Proteomes" id="UP000046395">
    <property type="component" value="Unassembled WGS sequence"/>
</dbReference>
<dbReference type="PANTHER" id="PTHR13554">
    <property type="entry name" value="26S PROTEASOME NON-ATPASE REGULATORY SUBUNIT 5-RELATED"/>
    <property type="match status" value="1"/>
</dbReference>
<dbReference type="InterPro" id="IPR019538">
    <property type="entry name" value="PSMD5"/>
</dbReference>
<proteinExistence type="inferred from homology"/>
<accession>A0A5S6QRR3</accession>
<comment type="similarity">
    <text evidence="1">Belongs to the proteasome subunit S5B/HSM3 family.</text>
</comment>
<evidence type="ECO:0000256" key="1">
    <source>
        <dbReference type="ARBA" id="ARBA00006823"/>
    </source>
</evidence>
<protein>
    <recommendedName>
        <fullName evidence="2">26S proteasome non-ATPase regulatory subunit 5</fullName>
    </recommendedName>
</protein>
<dbReference type="STRING" id="70415.A0A5S6QRR3"/>
<dbReference type="AlphaFoldDB" id="A0A5S6QRR3"/>